<evidence type="ECO:0000313" key="3">
    <source>
        <dbReference type="Proteomes" id="UP000243507"/>
    </source>
</evidence>
<sequence>MRLTLPEPDIDIGIDTFESDKALDWLERTSFGERLSKLVEAIDDPTVIALDGAWGSGKSHFLKLWAGAHEHQFNHKARVVYFDAFKEDFLDDPLISLVAALAPAKEDDSKISKATTKLKRLAIPLAKGAARVGLAAASYGATAAVEGVWDALAEATSDELGKGVAAIDKLWARETTKRAAMDAFVATLREATQPETDGGPLNKLVIIVDELDRCRPDYALSLLETIKHFFAVDGVHFVLGVNLGELENSVKARYGAGCDARSYLQKFVTLRLRLPQTPGEPFVRPSDPEIFAETLCKKLELPANLTRHFAFLVSERNKAAPLSFREIERFATRAALMAPFLRPEKDMRLLAVLTICMIEVTAPDVSAQLRRGQLENRPLSAFFGLASDGSGFDGGQFASLLAMLEGLEPIAPDFDRRFIGSDMIPHIYENYIDAWGSI</sequence>
<dbReference type="Gene3D" id="3.40.50.300">
    <property type="entry name" value="P-loop containing nucleotide triphosphate hydrolases"/>
    <property type="match status" value="1"/>
</dbReference>
<dbReference type="InterPro" id="IPR011646">
    <property type="entry name" value="KAP_P-loop"/>
</dbReference>
<dbReference type="OrthoDB" id="88903at2"/>
<reference evidence="2 3" key="1">
    <citation type="submission" date="2017-09" db="EMBL/GenBank/DDBJ databases">
        <title>A multilocus sequence analysis scheme for characterization of bacteria in the genus Thioclava.</title>
        <authorList>
            <person name="Liu Y."/>
            <person name="Shao Z."/>
        </authorList>
    </citation>
    <scope>NUCLEOTIDE SEQUENCE [LARGE SCALE GENOMIC DNA]</scope>
    <source>
        <strain evidence="2 3">CAU 1312</strain>
    </source>
</reference>
<gene>
    <name evidence="2" type="ORF">CLN94_12900</name>
</gene>
<dbReference type="Proteomes" id="UP000243507">
    <property type="component" value="Unassembled WGS sequence"/>
</dbReference>
<protein>
    <recommendedName>
        <fullName evidence="1">KAP NTPase domain-containing protein</fullName>
    </recommendedName>
</protein>
<accession>A0A2A4CNE0</accession>
<evidence type="ECO:0000313" key="2">
    <source>
        <dbReference type="EMBL" id="PCD75646.1"/>
    </source>
</evidence>
<feature type="domain" description="KAP NTPase" evidence="1">
    <location>
        <begin position="31"/>
        <end position="277"/>
    </location>
</feature>
<evidence type="ECO:0000259" key="1">
    <source>
        <dbReference type="Pfam" id="PF07693"/>
    </source>
</evidence>
<dbReference type="SUPFAM" id="SSF52540">
    <property type="entry name" value="P-loop containing nucleoside triphosphate hydrolases"/>
    <property type="match status" value="1"/>
</dbReference>
<name>A0A2A4CNE0_9RHOB</name>
<dbReference type="AlphaFoldDB" id="A0A2A4CNE0"/>
<proteinExistence type="predicted"/>
<organism evidence="2 3">
    <name type="scientific">Pseudothioclava arenosa</name>
    <dbReference type="NCBI Taxonomy" id="1795308"/>
    <lineage>
        <taxon>Bacteria</taxon>
        <taxon>Pseudomonadati</taxon>
        <taxon>Pseudomonadota</taxon>
        <taxon>Alphaproteobacteria</taxon>
        <taxon>Rhodobacterales</taxon>
        <taxon>Paracoccaceae</taxon>
        <taxon>Pseudothioclava</taxon>
    </lineage>
</organism>
<keyword evidence="3" id="KW-1185">Reference proteome</keyword>
<dbReference type="Pfam" id="PF07693">
    <property type="entry name" value="KAP_NTPase"/>
    <property type="match status" value="1"/>
</dbReference>
<dbReference type="InterPro" id="IPR027417">
    <property type="entry name" value="P-loop_NTPase"/>
</dbReference>
<dbReference type="EMBL" id="NTJD01000011">
    <property type="protein sequence ID" value="PCD75646.1"/>
    <property type="molecule type" value="Genomic_DNA"/>
</dbReference>
<comment type="caution">
    <text evidence="2">The sequence shown here is derived from an EMBL/GenBank/DDBJ whole genome shotgun (WGS) entry which is preliminary data.</text>
</comment>
<dbReference type="RefSeq" id="WP_096434363.1">
    <property type="nucleotide sequence ID" value="NZ_NTJD01000011.1"/>
</dbReference>